<dbReference type="InterPro" id="IPR036980">
    <property type="entry name" value="RNase_P/MRP_Rpp29_sf"/>
</dbReference>
<dbReference type="Proteomes" id="UP000240322">
    <property type="component" value="Unassembled WGS sequence"/>
</dbReference>
<evidence type="ECO:0000313" key="1">
    <source>
        <dbReference type="EMBL" id="PSN90521.1"/>
    </source>
</evidence>
<sequence>MSKTIGSLIGLEVVVHYKHVLITGIVFQETRNMVKLKVGDKSVSFPKKEVTLILNESKVKGLHLLGLAWNRLKR</sequence>
<dbReference type="EMBL" id="NEXE01000057">
    <property type="protein sequence ID" value="PSN90521.1"/>
    <property type="molecule type" value="Genomic_DNA"/>
</dbReference>
<dbReference type="Gene3D" id="2.30.30.210">
    <property type="entry name" value="Ribonuclease P/MRP, subunit p29"/>
    <property type="match status" value="1"/>
</dbReference>
<organism evidence="1 2">
    <name type="scientific">Candidatus Marsarchaeota G2 archaeon OSP_D</name>
    <dbReference type="NCBI Taxonomy" id="1978157"/>
    <lineage>
        <taxon>Archaea</taxon>
        <taxon>Candidatus Marsarchaeota</taxon>
        <taxon>Candidatus Marsarchaeota group 2</taxon>
    </lineage>
</organism>
<name>A0A2R6AVU8_9ARCH</name>
<dbReference type="AlphaFoldDB" id="A0A2R6AVU8"/>
<reference evidence="1 2" key="1">
    <citation type="submission" date="2017-04" db="EMBL/GenBank/DDBJ databases">
        <title>Novel microbial lineages endemic to geothermal iron-oxide mats fill important gaps in the evolutionary history of Archaea.</title>
        <authorList>
            <person name="Jay Z.J."/>
            <person name="Beam J.P."/>
            <person name="Dlakic M."/>
            <person name="Rusch D.B."/>
            <person name="Kozubal M.A."/>
            <person name="Inskeep W.P."/>
        </authorList>
    </citation>
    <scope>NUCLEOTIDE SEQUENCE [LARGE SCALE GENOMIC DNA]</scope>
    <source>
        <strain evidence="1">OSP_D</strain>
    </source>
</reference>
<dbReference type="InterPro" id="IPR023534">
    <property type="entry name" value="Rof/RNase_P-like"/>
</dbReference>
<accession>A0A2R6AVU8</accession>
<evidence type="ECO:0000313" key="2">
    <source>
        <dbReference type="Proteomes" id="UP000240322"/>
    </source>
</evidence>
<proteinExistence type="predicted"/>
<protein>
    <submittedName>
        <fullName evidence="1">Uncharacterized protein</fullName>
    </submittedName>
</protein>
<dbReference type="GO" id="GO:0003723">
    <property type="term" value="F:RNA binding"/>
    <property type="evidence" value="ECO:0007669"/>
    <property type="project" value="InterPro"/>
</dbReference>
<comment type="caution">
    <text evidence="1">The sequence shown here is derived from an EMBL/GenBank/DDBJ whole genome shotgun (WGS) entry which is preliminary data.</text>
</comment>
<gene>
    <name evidence="1" type="ORF">B9Q03_06670</name>
</gene>
<dbReference type="GO" id="GO:0008033">
    <property type="term" value="P:tRNA processing"/>
    <property type="evidence" value="ECO:0007669"/>
    <property type="project" value="InterPro"/>
</dbReference>
<dbReference type="SUPFAM" id="SSF101744">
    <property type="entry name" value="Rof/RNase P subunit-like"/>
    <property type="match status" value="1"/>
</dbReference>
<dbReference type="GO" id="GO:0030677">
    <property type="term" value="C:ribonuclease P complex"/>
    <property type="evidence" value="ECO:0007669"/>
    <property type="project" value="InterPro"/>
</dbReference>